<proteinExistence type="predicted"/>
<name>T1F9U4_HELRO</name>
<evidence type="ECO:0000256" key="1">
    <source>
        <dbReference type="SAM" id="MobiDB-lite"/>
    </source>
</evidence>
<dbReference type="KEGG" id="hro:HELRODRAFT_175889"/>
<dbReference type="EMBL" id="KB096945">
    <property type="protein sequence ID" value="ESO00457.1"/>
    <property type="molecule type" value="Genomic_DNA"/>
</dbReference>
<dbReference type="Proteomes" id="UP000015101">
    <property type="component" value="Unassembled WGS sequence"/>
</dbReference>
<dbReference type="EMBL" id="AMQM01005467">
    <property type="status" value="NOT_ANNOTATED_CDS"/>
    <property type="molecule type" value="Genomic_DNA"/>
</dbReference>
<feature type="region of interest" description="Disordered" evidence="1">
    <location>
        <begin position="1"/>
        <end position="21"/>
    </location>
</feature>
<dbReference type="InParanoid" id="T1F9U4"/>
<reference evidence="3" key="3">
    <citation type="submission" date="2015-06" db="UniProtKB">
        <authorList>
            <consortium name="EnsemblMetazoa"/>
        </authorList>
    </citation>
    <scope>IDENTIFICATION</scope>
</reference>
<protein>
    <submittedName>
        <fullName evidence="2 3">Uncharacterized protein</fullName>
    </submittedName>
</protein>
<dbReference type="OrthoDB" id="8064697at2759"/>
<dbReference type="RefSeq" id="XP_009021507.1">
    <property type="nucleotide sequence ID" value="XM_009023259.1"/>
</dbReference>
<evidence type="ECO:0000313" key="3">
    <source>
        <dbReference type="EnsemblMetazoa" id="HelroP175889"/>
    </source>
</evidence>
<accession>T1F9U4</accession>
<feature type="compositionally biased region" description="Basic and acidic residues" evidence="1">
    <location>
        <begin position="1"/>
        <end position="11"/>
    </location>
</feature>
<evidence type="ECO:0000313" key="4">
    <source>
        <dbReference type="Proteomes" id="UP000015101"/>
    </source>
</evidence>
<dbReference type="CTD" id="20205593"/>
<organism evidence="3 4">
    <name type="scientific">Helobdella robusta</name>
    <name type="common">Californian leech</name>
    <dbReference type="NCBI Taxonomy" id="6412"/>
    <lineage>
        <taxon>Eukaryota</taxon>
        <taxon>Metazoa</taxon>
        <taxon>Spiralia</taxon>
        <taxon>Lophotrochozoa</taxon>
        <taxon>Annelida</taxon>
        <taxon>Clitellata</taxon>
        <taxon>Hirudinea</taxon>
        <taxon>Rhynchobdellida</taxon>
        <taxon>Glossiphoniidae</taxon>
        <taxon>Helobdella</taxon>
    </lineage>
</organism>
<evidence type="ECO:0000313" key="2">
    <source>
        <dbReference type="EMBL" id="ESO00457.1"/>
    </source>
</evidence>
<dbReference type="HOGENOM" id="CLU_2017705_0_0_1"/>
<dbReference type="AlphaFoldDB" id="T1F9U4"/>
<gene>
    <name evidence="3" type="primary">20205593</name>
    <name evidence="2" type="ORF">HELRODRAFT_175889</name>
</gene>
<dbReference type="EnsemblMetazoa" id="HelroT175889">
    <property type="protein sequence ID" value="HelroP175889"/>
    <property type="gene ID" value="HelroG175889"/>
</dbReference>
<dbReference type="GeneID" id="20205593"/>
<keyword evidence="4" id="KW-1185">Reference proteome</keyword>
<sequence length="123" mass="13502">MPLYKKDIKDRKDRRRGGGGGLMMLILNSIPPPSNSCQKKTHLKVKPSQTHSGDLNAHNVLWHSSISDSRGKALASKVNNSNCGTPNMDTCLLQMVSPLLPMSQSNQTLNNKYGLVHADCTFL</sequence>
<reference evidence="4" key="1">
    <citation type="submission" date="2012-12" db="EMBL/GenBank/DDBJ databases">
        <authorList>
            <person name="Hellsten U."/>
            <person name="Grimwood J."/>
            <person name="Chapman J.A."/>
            <person name="Shapiro H."/>
            <person name="Aerts A."/>
            <person name="Otillar R.P."/>
            <person name="Terry A.Y."/>
            <person name="Boore J.L."/>
            <person name="Simakov O."/>
            <person name="Marletaz F."/>
            <person name="Cho S.-J."/>
            <person name="Edsinger-Gonzales E."/>
            <person name="Havlak P."/>
            <person name="Kuo D.-H."/>
            <person name="Larsson T."/>
            <person name="Lv J."/>
            <person name="Arendt D."/>
            <person name="Savage R."/>
            <person name="Osoegawa K."/>
            <person name="de Jong P."/>
            <person name="Lindberg D.R."/>
            <person name="Seaver E.C."/>
            <person name="Weisblat D.A."/>
            <person name="Putnam N.H."/>
            <person name="Grigoriev I.V."/>
            <person name="Rokhsar D.S."/>
        </authorList>
    </citation>
    <scope>NUCLEOTIDE SEQUENCE</scope>
</reference>
<reference evidence="2 4" key="2">
    <citation type="journal article" date="2013" name="Nature">
        <title>Insights into bilaterian evolution from three spiralian genomes.</title>
        <authorList>
            <person name="Simakov O."/>
            <person name="Marletaz F."/>
            <person name="Cho S.J."/>
            <person name="Edsinger-Gonzales E."/>
            <person name="Havlak P."/>
            <person name="Hellsten U."/>
            <person name="Kuo D.H."/>
            <person name="Larsson T."/>
            <person name="Lv J."/>
            <person name="Arendt D."/>
            <person name="Savage R."/>
            <person name="Osoegawa K."/>
            <person name="de Jong P."/>
            <person name="Grimwood J."/>
            <person name="Chapman J.A."/>
            <person name="Shapiro H."/>
            <person name="Aerts A."/>
            <person name="Otillar R.P."/>
            <person name="Terry A.Y."/>
            <person name="Boore J.L."/>
            <person name="Grigoriev I.V."/>
            <person name="Lindberg D.R."/>
            <person name="Seaver E.C."/>
            <person name="Weisblat D.A."/>
            <person name="Putnam N.H."/>
            <person name="Rokhsar D.S."/>
        </authorList>
    </citation>
    <scope>NUCLEOTIDE SEQUENCE</scope>
</reference>